<keyword evidence="3" id="KW-0969">Cilium</keyword>
<name>A0ABU4JNE4_9CLOT</name>
<organism evidence="3 4">
    <name type="scientific">Clostridium tanneri</name>
    <dbReference type="NCBI Taxonomy" id="3037988"/>
    <lineage>
        <taxon>Bacteria</taxon>
        <taxon>Bacillati</taxon>
        <taxon>Bacillota</taxon>
        <taxon>Clostridia</taxon>
        <taxon>Eubacteriales</taxon>
        <taxon>Clostridiaceae</taxon>
        <taxon>Clostridium</taxon>
    </lineage>
</organism>
<proteinExistence type="predicted"/>
<accession>A0ABU4JNE4</accession>
<evidence type="ECO:0000313" key="3">
    <source>
        <dbReference type="EMBL" id="MDW8799645.1"/>
    </source>
</evidence>
<dbReference type="SUPFAM" id="SSF141371">
    <property type="entry name" value="PilZ domain-like"/>
    <property type="match status" value="1"/>
</dbReference>
<dbReference type="InterPro" id="IPR009875">
    <property type="entry name" value="PilZ_domain"/>
</dbReference>
<feature type="domain" description="PilZ" evidence="1">
    <location>
        <begin position="94"/>
        <end position="211"/>
    </location>
</feature>
<reference evidence="3 4" key="1">
    <citation type="submission" date="2023-04" db="EMBL/GenBank/DDBJ databases">
        <title>Clostridium tannerae sp. nov., isolated from the fecal material of an alpaca.</title>
        <authorList>
            <person name="Miller S."/>
            <person name="Hendry M."/>
            <person name="King J."/>
            <person name="Sankaranarayanan K."/>
            <person name="Lawson P.A."/>
        </authorList>
    </citation>
    <scope>NUCLEOTIDE SEQUENCE [LARGE SCALE GENOMIC DNA]</scope>
    <source>
        <strain evidence="3 4">A1-XYC3</strain>
    </source>
</reference>
<comment type="caution">
    <text evidence="3">The sequence shown here is derived from an EMBL/GenBank/DDBJ whole genome shotgun (WGS) entry which is preliminary data.</text>
</comment>
<dbReference type="EMBL" id="JARUJP010000001">
    <property type="protein sequence ID" value="MDW8799645.1"/>
    <property type="molecule type" value="Genomic_DNA"/>
</dbReference>
<protein>
    <submittedName>
        <fullName evidence="3">Flagellar brake domain-containing protein</fullName>
    </submittedName>
</protein>
<evidence type="ECO:0000313" key="4">
    <source>
        <dbReference type="Proteomes" id="UP001281656"/>
    </source>
</evidence>
<gene>
    <name evidence="3" type="ORF">P8V03_00580</name>
</gene>
<dbReference type="Pfam" id="PF12945">
    <property type="entry name" value="PilZNR"/>
    <property type="match status" value="1"/>
</dbReference>
<dbReference type="Proteomes" id="UP001281656">
    <property type="component" value="Unassembled WGS sequence"/>
</dbReference>
<evidence type="ECO:0000259" key="1">
    <source>
        <dbReference type="Pfam" id="PF07238"/>
    </source>
</evidence>
<dbReference type="InterPro" id="IPR009926">
    <property type="entry name" value="T3SS_YcgR_PilZN"/>
</dbReference>
<keyword evidence="3" id="KW-0282">Flagellum</keyword>
<dbReference type="RefSeq" id="WP_318796339.1">
    <property type="nucleotide sequence ID" value="NZ_JARUJP010000001.1"/>
</dbReference>
<keyword evidence="4" id="KW-1185">Reference proteome</keyword>
<sequence length="224" mass="25975">MDVKIQFLVNNKIEIDYNDEAYKSNIQDVTDEYIAISIPVHDGKYLPLAKGEKVTVLYYYGKDIYKFNTVVIGRKIDRILLIMLKKPDTVTIIQRRNFARVPFMLNVYCALIRTEKSINTISDNQIDFFDAYTLDISGGGLRIVVDRKLEHKIQKGNILMLTIPIDNENLTLEAKIIRVENDRKNPKIICGLTFLDLDRKTRETIVKLVFEIMRKQMRKGAKGD</sequence>
<feature type="domain" description="Type III secretion system flagellar brake protein YcgR PilZN" evidence="2">
    <location>
        <begin position="9"/>
        <end position="87"/>
    </location>
</feature>
<evidence type="ECO:0000259" key="2">
    <source>
        <dbReference type="Pfam" id="PF12945"/>
    </source>
</evidence>
<dbReference type="Gene3D" id="2.40.10.220">
    <property type="entry name" value="predicted glycosyltransferase like domains"/>
    <property type="match status" value="1"/>
</dbReference>
<dbReference type="Pfam" id="PF07238">
    <property type="entry name" value="PilZ"/>
    <property type="match status" value="1"/>
</dbReference>
<keyword evidence="3" id="KW-0966">Cell projection</keyword>